<dbReference type="EMBL" id="AE014299">
    <property type="protein sequence ID" value="AAN55450.1"/>
    <property type="molecule type" value="Genomic_DNA"/>
</dbReference>
<dbReference type="KEGG" id="son:SO_2416"/>
<evidence type="ECO:0000256" key="6">
    <source>
        <dbReference type="ARBA" id="ARBA00023004"/>
    </source>
</evidence>
<dbReference type="InterPro" id="IPR000358">
    <property type="entry name" value="RNR_small_fam"/>
</dbReference>
<comment type="cofactor">
    <cofactor evidence="1">
        <name>Fe cation</name>
        <dbReference type="ChEBI" id="CHEBI:24875"/>
    </cofactor>
</comment>
<evidence type="ECO:0000313" key="9">
    <source>
        <dbReference type="Proteomes" id="UP000008186"/>
    </source>
</evidence>
<dbReference type="Gene3D" id="1.10.620.20">
    <property type="entry name" value="Ribonucleotide Reductase, subunit A"/>
    <property type="match status" value="1"/>
</dbReference>
<dbReference type="OrthoDB" id="9765051at2"/>
<dbReference type="Pfam" id="PF00268">
    <property type="entry name" value="Ribonuc_red_sm"/>
    <property type="match status" value="1"/>
</dbReference>
<dbReference type="UniPathway" id="UPA00326"/>
<dbReference type="FunFam" id="1.10.620.20:FF:000001">
    <property type="entry name" value="Ribonucleoside-diphosphate reductase 1 subunit beta"/>
    <property type="match status" value="1"/>
</dbReference>
<dbReference type="PANTHER" id="PTHR23409">
    <property type="entry name" value="RIBONUCLEOSIDE-DIPHOSPHATE REDUCTASE SMALL CHAIN"/>
    <property type="match status" value="1"/>
</dbReference>
<proteinExistence type="inferred from homology"/>
<dbReference type="PATRIC" id="fig|211586.12.peg.2324"/>
<evidence type="ECO:0000313" key="8">
    <source>
        <dbReference type="EMBL" id="AAN55450.1"/>
    </source>
</evidence>
<reference evidence="8 9" key="2">
    <citation type="journal article" date="2005" name="Proteomics">
        <title>Global detection and characterization of hypothetical proteins in Shewanella oneidensis MR-1 using LC-MS based proteomics.</title>
        <authorList>
            <person name="Elias D.A."/>
            <person name="Monroe M.E."/>
            <person name="Marshall M.J."/>
            <person name="Romine M.F."/>
            <person name="Belieav A.S."/>
            <person name="Fredrickson J.K."/>
            <person name="Anderson G.A."/>
            <person name="Smith R.D."/>
            <person name="Lipton M.S."/>
        </authorList>
    </citation>
    <scope>NUCLEOTIDE SEQUENCE [LARGE SCALE GENOMIC DNA]</scope>
    <source>
        <strain evidence="9">ATCC 700550 / JCM 31522 / CIP 106686 / LMG 19005 / NCIMB 14063 / MR-1</strain>
    </source>
</reference>
<dbReference type="Proteomes" id="UP000008186">
    <property type="component" value="Chromosome"/>
</dbReference>
<dbReference type="CDD" id="cd01049">
    <property type="entry name" value="RNRR2"/>
    <property type="match status" value="1"/>
</dbReference>
<dbReference type="AlphaFoldDB" id="Q8EEG6"/>
<evidence type="ECO:0000256" key="1">
    <source>
        <dbReference type="ARBA" id="ARBA00001962"/>
    </source>
</evidence>
<organism evidence="8 9">
    <name type="scientific">Shewanella oneidensis (strain ATCC 700550 / JCM 31522 / CIP 106686 / LMG 19005 / NCIMB 14063 / MR-1)</name>
    <dbReference type="NCBI Taxonomy" id="211586"/>
    <lineage>
        <taxon>Bacteria</taxon>
        <taxon>Pseudomonadati</taxon>
        <taxon>Pseudomonadota</taxon>
        <taxon>Gammaproteobacteria</taxon>
        <taxon>Alteromonadales</taxon>
        <taxon>Shewanellaceae</taxon>
        <taxon>Shewanella</taxon>
    </lineage>
</organism>
<keyword evidence="9" id="KW-1185">Reference proteome</keyword>
<dbReference type="PROSITE" id="PS00368">
    <property type="entry name" value="RIBORED_SMALL"/>
    <property type="match status" value="1"/>
</dbReference>
<dbReference type="InterPro" id="IPR033909">
    <property type="entry name" value="RNR_small"/>
</dbReference>
<dbReference type="SUPFAM" id="SSF47240">
    <property type="entry name" value="Ferritin-like"/>
    <property type="match status" value="1"/>
</dbReference>
<name>Q8EEG6_SHEON</name>
<dbReference type="EC" id="1.17.4.1" evidence="3"/>
<dbReference type="HOGENOM" id="CLU_062403_0_0_6"/>
<keyword evidence="5 8" id="KW-0560">Oxidoreductase</keyword>
<dbReference type="STRING" id="211586.SO_2416"/>
<dbReference type="NCBIfam" id="NF006576">
    <property type="entry name" value="PRK09101.1"/>
    <property type="match status" value="1"/>
</dbReference>
<dbReference type="GO" id="GO:0046872">
    <property type="term" value="F:metal ion binding"/>
    <property type="evidence" value="ECO:0007669"/>
    <property type="project" value="UniProtKB-KW"/>
</dbReference>
<keyword evidence="6" id="KW-0408">Iron</keyword>
<dbReference type="InterPro" id="IPR012348">
    <property type="entry name" value="RNR-like"/>
</dbReference>
<dbReference type="PaxDb" id="211586-SO_2416"/>
<sequence>MTYSTFCQTPNDATREPMFFGQSVNVARYDQQKYEVFEKLIEKQLSFFWRPEEVDVSRDKIDYNSLPDHEKHIFISNLKYQTLLDSIQGRSPNVAFLPLVSLPELETWIETWSFSETIHSRSYTHIIRNIVNDPSVIFDDIVVNHEILRRATDIAEFYDHLIKLTQIYHLLGEGTHVIDGEPVEVNTRTLKKALYLCMMSVNALEAIRFYVSFACSFAFAERKLMEGNAKIIRLIARDEALHLNSTQHILTIMQGGKDDPEMGEIAIECQQEAYNLFLKAAEQEKEWAKYLFKDGSMIGLNEQILCQYVEYITNQRMKSVNLPQPYAEQTNPLPWMKNWLESDAVQVAPQEVEVSSYLVGQIDAAVDSDEFLDFDL</sequence>
<dbReference type="BioCyc" id="SONE211586:G1GMP-2208-MONOMER"/>
<evidence type="ECO:0000256" key="5">
    <source>
        <dbReference type="ARBA" id="ARBA00023002"/>
    </source>
</evidence>
<dbReference type="InterPro" id="IPR030475">
    <property type="entry name" value="RNR_small_AS"/>
</dbReference>
<dbReference type="InterPro" id="IPR009078">
    <property type="entry name" value="Ferritin-like_SF"/>
</dbReference>
<protein>
    <recommendedName>
        <fullName evidence="3">ribonucleoside-diphosphate reductase</fullName>
        <ecNumber evidence="3">1.17.4.1</ecNumber>
    </recommendedName>
</protein>
<dbReference type="eggNOG" id="COG0208">
    <property type="taxonomic scope" value="Bacteria"/>
</dbReference>
<evidence type="ECO:0000256" key="2">
    <source>
        <dbReference type="ARBA" id="ARBA00009303"/>
    </source>
</evidence>
<evidence type="ECO:0000256" key="7">
    <source>
        <dbReference type="ARBA" id="ARBA00023116"/>
    </source>
</evidence>
<dbReference type="GO" id="GO:0009263">
    <property type="term" value="P:deoxyribonucleotide biosynthetic process"/>
    <property type="evidence" value="ECO:0007669"/>
    <property type="project" value="UniProtKB-KW"/>
</dbReference>
<keyword evidence="4" id="KW-0479">Metal-binding</keyword>
<dbReference type="GO" id="GO:0004748">
    <property type="term" value="F:ribonucleoside-diphosphate reductase activity, thioredoxin disulfide as acceptor"/>
    <property type="evidence" value="ECO:0007669"/>
    <property type="project" value="UniProtKB-EC"/>
</dbReference>
<reference evidence="8 9" key="4">
    <citation type="journal article" date="2011" name="BMC Genomics">
        <title>Genome-wide protein localization prediction strategies for gram negative bacteria.</title>
        <authorList>
            <person name="Romine M.F."/>
        </authorList>
    </citation>
    <scope>NUCLEOTIDE SEQUENCE [LARGE SCALE GENOMIC DNA]</scope>
    <source>
        <strain evidence="9">ATCC 700550 / JCM 31522 / CIP 106686 / LMG 19005 / NCIMB 14063 / MR-1</strain>
    </source>
</reference>
<dbReference type="PhylomeDB" id="Q8EEG6"/>
<dbReference type="RefSeq" id="WP_011072393.1">
    <property type="nucleotide sequence ID" value="NC_004347.2"/>
</dbReference>
<accession>Q8EEG6</accession>
<evidence type="ECO:0000256" key="4">
    <source>
        <dbReference type="ARBA" id="ARBA00022723"/>
    </source>
</evidence>
<comment type="similarity">
    <text evidence="2">Belongs to the ribonucleoside diphosphate reductase small chain family.</text>
</comment>
<keyword evidence="7" id="KW-0215">Deoxyribonucleotide synthesis</keyword>
<gene>
    <name evidence="8" type="primary">nrdB</name>
    <name evidence="8" type="ordered locus">SO_2416</name>
</gene>
<reference evidence="8 9" key="3">
    <citation type="journal article" date="2008" name="Appl. Environ. Microbiol.">
        <title>Identification of mobile elements and pseudogenes in the Shewanella oneidensis MR-1 genome.</title>
        <authorList>
            <person name="Romine M.F."/>
            <person name="Carlson T.S."/>
            <person name="Norbeck A.D."/>
            <person name="McCue L.A."/>
            <person name="Lipton M.S."/>
        </authorList>
    </citation>
    <scope>NUCLEOTIDE SEQUENCE [LARGE SCALE GENOMIC DNA]</scope>
    <source>
        <strain evidence="9">ATCC 700550 / JCM 31522 / CIP 106686 / LMG 19005 / NCIMB 14063 / MR-1</strain>
    </source>
</reference>
<reference evidence="8 9" key="1">
    <citation type="journal article" date="2002" name="Nat. Biotechnol.">
        <title>Genome sequence of the dissimilatory metal ion-reducing bacterium Shewanella oneidensis.</title>
        <authorList>
            <person name="Heidelberg J.F."/>
            <person name="Paulsen I.T."/>
            <person name="Nelson K.E."/>
            <person name="Gaidos E.J."/>
            <person name="Nelson W.C."/>
            <person name="Read T.D."/>
            <person name="Eisen J.A."/>
            <person name="Seshadri R."/>
            <person name="Ward N."/>
            <person name="Methe B."/>
            <person name="Clayton R.A."/>
            <person name="Meyer T."/>
            <person name="Tsapin A."/>
            <person name="Scott J."/>
            <person name="Beanan M."/>
            <person name="Brinkac L."/>
            <person name="Daugherty S."/>
            <person name="DeBoy R.T."/>
            <person name="Dodson R.J."/>
            <person name="Durkin A.S."/>
            <person name="Haft D.H."/>
            <person name="Kolonay J.F."/>
            <person name="Madupu R."/>
            <person name="Peterson J.D."/>
            <person name="Umayam L.A."/>
            <person name="White O."/>
            <person name="Wolf A.M."/>
            <person name="Vamathevan J."/>
            <person name="Weidman J."/>
            <person name="Impraim M."/>
            <person name="Lee K."/>
            <person name="Berry K."/>
            <person name="Lee C."/>
            <person name="Mueller J."/>
            <person name="Khouri H."/>
            <person name="Gill J."/>
            <person name="Utterback T.R."/>
            <person name="McDonald L.A."/>
            <person name="Feldblyum T.V."/>
            <person name="Smith H.O."/>
            <person name="Venter J.C."/>
            <person name="Nealson K.H."/>
            <person name="Fraser C.M."/>
        </authorList>
    </citation>
    <scope>NUCLEOTIDE SEQUENCE [LARGE SCALE GENOMIC DNA]</scope>
    <source>
        <strain evidence="9">ATCC 700550 / JCM 31522 / CIP 106686 / LMG 19005 / NCIMB 14063 / MR-1</strain>
    </source>
</reference>
<dbReference type="PANTHER" id="PTHR23409:SF18">
    <property type="entry name" value="RIBONUCLEOSIDE-DIPHOSPHATE REDUCTASE SUBUNIT M2"/>
    <property type="match status" value="1"/>
</dbReference>
<evidence type="ECO:0000256" key="3">
    <source>
        <dbReference type="ARBA" id="ARBA00012274"/>
    </source>
</evidence>